<evidence type="ECO:0000256" key="3">
    <source>
        <dbReference type="ARBA" id="ARBA00022691"/>
    </source>
</evidence>
<keyword evidence="5" id="KW-1185">Reference proteome</keyword>
<dbReference type="SUPFAM" id="SSF53335">
    <property type="entry name" value="S-adenosyl-L-methionine-dependent methyltransferases"/>
    <property type="match status" value="1"/>
</dbReference>
<evidence type="ECO:0000256" key="1">
    <source>
        <dbReference type="ARBA" id="ARBA00022603"/>
    </source>
</evidence>
<evidence type="ECO:0000256" key="2">
    <source>
        <dbReference type="ARBA" id="ARBA00022679"/>
    </source>
</evidence>
<keyword evidence="3" id="KW-0949">S-adenosyl-L-methionine</keyword>
<gene>
    <name evidence="4" type="ordered locus">CENSYa_0595</name>
</gene>
<dbReference type="REBASE" id="14163">
    <property type="entry name" value="M.CsyAORF595P"/>
</dbReference>
<keyword evidence="2" id="KW-0808">Transferase</keyword>
<dbReference type="InterPro" id="IPR002052">
    <property type="entry name" value="DNA_methylase_N6_adenine_CS"/>
</dbReference>
<dbReference type="GO" id="GO:0003676">
    <property type="term" value="F:nucleic acid binding"/>
    <property type="evidence" value="ECO:0007669"/>
    <property type="project" value="InterPro"/>
</dbReference>
<dbReference type="Proteomes" id="UP000000758">
    <property type="component" value="Chromosome"/>
</dbReference>
<proteinExistence type="predicted"/>
<evidence type="ECO:0000313" key="5">
    <source>
        <dbReference type="Proteomes" id="UP000000758"/>
    </source>
</evidence>
<dbReference type="GO" id="GO:0032259">
    <property type="term" value="P:methylation"/>
    <property type="evidence" value="ECO:0007669"/>
    <property type="project" value="UniProtKB-KW"/>
</dbReference>
<dbReference type="PANTHER" id="PTHR12829:SF7">
    <property type="entry name" value="N6-ADENOSINE-METHYLTRANSFERASE CATALYTIC SUBUNIT"/>
    <property type="match status" value="1"/>
</dbReference>
<dbReference type="InterPro" id="IPR029063">
    <property type="entry name" value="SAM-dependent_MTases_sf"/>
</dbReference>
<dbReference type="EnsemblBacteria" id="ABK77228">
    <property type="protein sequence ID" value="ABK77228"/>
    <property type="gene ID" value="CENSYa_0595"/>
</dbReference>
<dbReference type="EMBL" id="DP000238">
    <property type="protein sequence ID" value="ABK77228.1"/>
    <property type="molecule type" value="Genomic_DNA"/>
</dbReference>
<dbReference type="PANTHER" id="PTHR12829">
    <property type="entry name" value="N6-ADENOSINE-METHYLTRANSFERASE"/>
    <property type="match status" value="1"/>
</dbReference>
<sequence length="216" mass="25456">MSRQSSYSVYSKDVRNRTKQNKIPQEILYQKLPNRKFDIIYADPPWDYNGKLQYDKTDLYVSTSSFKYPTMKTKKMMEIPIKKIASSNSLLFLWATSPHLEQAIQLGKAWGFEYRTVAFVWDKMNHNPGKYTLSNCELCLLFKHGKIPTPRGARNVRQLITIPRTEHSRKPVQAMQGIERMFPFQKKIELFAREKYRGWSAWGLDLVLKNKIKNLI</sequence>
<dbReference type="GO" id="GO:0008168">
    <property type="term" value="F:methyltransferase activity"/>
    <property type="evidence" value="ECO:0007669"/>
    <property type="project" value="UniProtKB-KW"/>
</dbReference>
<dbReference type="InterPro" id="IPR007757">
    <property type="entry name" value="MT-A70-like"/>
</dbReference>
<organism evidence="4 5">
    <name type="scientific">Cenarchaeum symbiosum (strain A)</name>
    <dbReference type="NCBI Taxonomy" id="414004"/>
    <lineage>
        <taxon>Archaea</taxon>
        <taxon>Nitrososphaerota</taxon>
        <taxon>Candidatus Cenarchaeales</taxon>
        <taxon>Candidatus Cenarchaeaceae</taxon>
        <taxon>Candidatus Cenarchaeum</taxon>
    </lineage>
</organism>
<accession>A0RV61</accession>
<keyword evidence="1 4" id="KW-0489">Methyltransferase</keyword>
<dbReference type="AlphaFoldDB" id="A0RV61"/>
<dbReference type="PROSITE" id="PS00092">
    <property type="entry name" value="N6_MTASE"/>
    <property type="match status" value="1"/>
</dbReference>
<reference evidence="4 5" key="1">
    <citation type="journal article" date="2006" name="Proc. Natl. Acad. Sci. U.S.A.">
        <title>Genomic analysis of the uncultivated marine crenarchaeote Cenarchaeum symbiosum.</title>
        <authorList>
            <person name="Hallam S.J."/>
            <person name="Konstantinidis K.T."/>
            <person name="Putnam N."/>
            <person name="Schleper C."/>
            <person name="Watanabe Y."/>
            <person name="Sugahara J."/>
            <person name="Preston C."/>
            <person name="de la Torre J."/>
            <person name="Richardson P.M."/>
            <person name="DeLong E.F."/>
        </authorList>
    </citation>
    <scope>NUCLEOTIDE SEQUENCE [LARGE SCALE GENOMIC DNA]</scope>
    <source>
        <strain evidence="5">A</strain>
    </source>
</reference>
<protein>
    <submittedName>
        <fullName evidence="4">Transcriptional activator, adenine-specific DNA methyltransferase</fullName>
    </submittedName>
</protein>
<dbReference type="KEGG" id="csy:CENSYa_0595"/>
<dbReference type="Pfam" id="PF05063">
    <property type="entry name" value="MT-A70"/>
    <property type="match status" value="1"/>
</dbReference>
<dbReference type="PROSITE" id="PS51143">
    <property type="entry name" value="MT_A70"/>
    <property type="match status" value="1"/>
</dbReference>
<dbReference type="Gene3D" id="3.40.50.150">
    <property type="entry name" value="Vaccinia Virus protein VP39"/>
    <property type="match status" value="1"/>
</dbReference>
<evidence type="ECO:0000313" key="4">
    <source>
        <dbReference type="EMBL" id="ABK77228.1"/>
    </source>
</evidence>
<dbReference type="HOGENOM" id="CLU_018702_2_1_2"/>
<name>A0RV61_CENSY</name>